<keyword evidence="2" id="KW-1185">Reference proteome</keyword>
<gene>
    <name evidence="1" type="ordered locus">Shel_22060</name>
</gene>
<organism evidence="1 2">
    <name type="scientific">Slackia heliotrinireducens (strain ATCC 29202 / DSM 20476 / NCTC 11029 / RHS 1)</name>
    <name type="common">Peptococcus heliotrinreducens</name>
    <dbReference type="NCBI Taxonomy" id="471855"/>
    <lineage>
        <taxon>Bacteria</taxon>
        <taxon>Bacillati</taxon>
        <taxon>Actinomycetota</taxon>
        <taxon>Coriobacteriia</taxon>
        <taxon>Eggerthellales</taxon>
        <taxon>Eggerthellaceae</taxon>
        <taxon>Slackia</taxon>
    </lineage>
</organism>
<dbReference type="EMBL" id="CP001684">
    <property type="protein sequence ID" value="ACV23216.1"/>
    <property type="molecule type" value="Genomic_DNA"/>
</dbReference>
<name>C7N0Z4_SLAHD</name>
<evidence type="ECO:0000313" key="1">
    <source>
        <dbReference type="EMBL" id="ACV23216.1"/>
    </source>
</evidence>
<dbReference type="RefSeq" id="WP_012799316.1">
    <property type="nucleotide sequence ID" value="NC_013165.1"/>
</dbReference>
<evidence type="ECO:0000313" key="2">
    <source>
        <dbReference type="Proteomes" id="UP000002026"/>
    </source>
</evidence>
<sequence>MEIPETVRILRLDYTVVRAELEGADGEISPRRQTITLAPGMSRGARV</sequence>
<dbReference type="KEGG" id="shi:Shel_22060"/>
<accession>C7N0Z4</accession>
<protein>
    <submittedName>
        <fullName evidence="1">Uncharacterized protein</fullName>
    </submittedName>
</protein>
<dbReference type="AlphaFoldDB" id="C7N0Z4"/>
<reference evidence="1 2" key="1">
    <citation type="journal article" date="2009" name="Stand. Genomic Sci.">
        <title>Complete genome sequence of Slackia heliotrinireducens type strain (RHS 1).</title>
        <authorList>
            <person name="Pukall R."/>
            <person name="Lapidus A."/>
            <person name="Nolan M."/>
            <person name="Copeland A."/>
            <person name="Glavina Del Rio T."/>
            <person name="Lucas S."/>
            <person name="Chen F."/>
            <person name="Tice H."/>
            <person name="Cheng J.F."/>
            <person name="Chertkov O."/>
            <person name="Bruce D."/>
            <person name="Goodwin L."/>
            <person name="Kuske C."/>
            <person name="Brettin T."/>
            <person name="Detter J.C."/>
            <person name="Han C."/>
            <person name="Pitluck S."/>
            <person name="Pati A."/>
            <person name="Mavrommatis K."/>
            <person name="Ivanova N."/>
            <person name="Ovchinnikova G."/>
            <person name="Chen A."/>
            <person name="Palaniappan K."/>
            <person name="Schneider S."/>
            <person name="Rohde M."/>
            <person name="Chain P."/>
            <person name="D'haeseleer P."/>
            <person name="Goker M."/>
            <person name="Bristow J."/>
            <person name="Eisen J.A."/>
            <person name="Markowitz V."/>
            <person name="Kyrpides N.C."/>
            <person name="Klenk H.P."/>
            <person name="Hugenholtz P."/>
        </authorList>
    </citation>
    <scope>NUCLEOTIDE SEQUENCE [LARGE SCALE GENOMIC DNA]</scope>
    <source>
        <strain evidence="2">ATCC 29202 / DSM 20476 / NCTC 11029 / RHS 1</strain>
    </source>
</reference>
<dbReference type="HOGENOM" id="CLU_3173259_0_0_11"/>
<dbReference type="Proteomes" id="UP000002026">
    <property type="component" value="Chromosome"/>
</dbReference>
<proteinExistence type="predicted"/>